<protein>
    <submittedName>
        <fullName evidence="3">Uncharacterized protein</fullName>
    </submittedName>
</protein>
<organism evidence="3 4">
    <name type="scientific">Candidatus Nitrosocosmicus arcticus</name>
    <dbReference type="NCBI Taxonomy" id="2035267"/>
    <lineage>
        <taxon>Archaea</taxon>
        <taxon>Nitrososphaerota</taxon>
        <taxon>Nitrososphaeria</taxon>
        <taxon>Nitrososphaerales</taxon>
        <taxon>Nitrososphaeraceae</taxon>
        <taxon>Candidatus Nitrosocosmicus</taxon>
    </lineage>
</organism>
<feature type="compositionally biased region" description="Acidic residues" evidence="1">
    <location>
        <begin position="113"/>
        <end position="122"/>
    </location>
</feature>
<feature type="transmembrane region" description="Helical" evidence="2">
    <location>
        <begin position="7"/>
        <end position="25"/>
    </location>
</feature>
<proteinExistence type="predicted"/>
<keyword evidence="2" id="KW-0472">Membrane</keyword>
<gene>
    <name evidence="3" type="ORF">NARC_190002</name>
</gene>
<dbReference type="EMBL" id="VOAH01000019">
    <property type="protein sequence ID" value="TVP39166.1"/>
    <property type="molecule type" value="Genomic_DNA"/>
</dbReference>
<dbReference type="AlphaFoldDB" id="A0A557SRD4"/>
<keyword evidence="2" id="KW-1133">Transmembrane helix</keyword>
<evidence type="ECO:0000313" key="3">
    <source>
        <dbReference type="EMBL" id="TVP39166.1"/>
    </source>
</evidence>
<feature type="compositionally biased region" description="Pro residues" evidence="1">
    <location>
        <begin position="94"/>
        <end position="104"/>
    </location>
</feature>
<reference evidence="3 4" key="1">
    <citation type="journal article" date="2019" name="Front. Microbiol.">
        <title>Ammonia Oxidation by the Arctic Terrestrial Thaumarchaeote Candidatus Nitrosocosmicus arcticus Is Stimulated by Increasing Temperatures.</title>
        <authorList>
            <person name="Alves R.J.E."/>
            <person name="Kerou M."/>
            <person name="Zappe A."/>
            <person name="Bittner R."/>
            <person name="Abby S.S."/>
            <person name="Schmidt H.A."/>
            <person name="Pfeifer K."/>
            <person name="Schleper C."/>
        </authorList>
    </citation>
    <scope>NUCLEOTIDE SEQUENCE [LARGE SCALE GENOMIC DNA]</scope>
    <source>
        <strain evidence="3 4">Kfb</strain>
    </source>
</reference>
<evidence type="ECO:0000256" key="1">
    <source>
        <dbReference type="SAM" id="MobiDB-lite"/>
    </source>
</evidence>
<evidence type="ECO:0000256" key="2">
    <source>
        <dbReference type="SAM" id="Phobius"/>
    </source>
</evidence>
<accession>A0A557SRD4</accession>
<sequence>MLLYSKPAVFIMILTLVIMLGYSPYSSYVFVQGKPVAGGHIECDIEDMFLELVKCCWFEDFGNYSSYVCQTCTEDGNNCGPIVKTDTRDQGETPPLPPTRPIPPTIGENVLQQEDEVLEQPADEGTKSPLKQGETGNLPELEFLEQQPADEGTLLEPSATEINQSATVE</sequence>
<name>A0A557SRD4_9ARCH</name>
<comment type="caution">
    <text evidence="3">The sequence shown here is derived from an EMBL/GenBank/DDBJ whole genome shotgun (WGS) entry which is preliminary data.</text>
</comment>
<keyword evidence="2" id="KW-0812">Transmembrane</keyword>
<feature type="compositionally biased region" description="Polar residues" evidence="1">
    <location>
        <begin position="160"/>
        <end position="169"/>
    </location>
</feature>
<feature type="region of interest" description="Disordered" evidence="1">
    <location>
        <begin position="83"/>
        <end position="169"/>
    </location>
</feature>
<keyword evidence="4" id="KW-1185">Reference proteome</keyword>
<evidence type="ECO:0000313" key="4">
    <source>
        <dbReference type="Proteomes" id="UP000315289"/>
    </source>
</evidence>
<dbReference type="Proteomes" id="UP000315289">
    <property type="component" value="Unassembled WGS sequence"/>
</dbReference>